<dbReference type="GO" id="GO:0005543">
    <property type="term" value="F:phospholipid binding"/>
    <property type="evidence" value="ECO:0007669"/>
    <property type="project" value="InterPro"/>
</dbReference>
<keyword evidence="3" id="KW-1133">Transmembrane helix</keyword>
<dbReference type="Pfam" id="PF00168">
    <property type="entry name" value="C2"/>
    <property type="match status" value="1"/>
</dbReference>
<organism evidence="6 7">
    <name type="scientific">Zizania palustris</name>
    <name type="common">Northern wild rice</name>
    <dbReference type="NCBI Taxonomy" id="103762"/>
    <lineage>
        <taxon>Eukaryota</taxon>
        <taxon>Viridiplantae</taxon>
        <taxon>Streptophyta</taxon>
        <taxon>Embryophyta</taxon>
        <taxon>Tracheophyta</taxon>
        <taxon>Spermatophyta</taxon>
        <taxon>Magnoliopsida</taxon>
        <taxon>Liliopsida</taxon>
        <taxon>Poales</taxon>
        <taxon>Poaceae</taxon>
        <taxon>BOP clade</taxon>
        <taxon>Oryzoideae</taxon>
        <taxon>Oryzeae</taxon>
        <taxon>Zizaniinae</taxon>
        <taxon>Zizania</taxon>
    </lineage>
</organism>
<dbReference type="AlphaFoldDB" id="A0A8J5SAL1"/>
<evidence type="ECO:0000256" key="1">
    <source>
        <dbReference type="PROSITE-ProRule" id="PRU00288"/>
    </source>
</evidence>
<feature type="transmembrane region" description="Helical" evidence="3">
    <location>
        <begin position="137"/>
        <end position="158"/>
    </location>
</feature>
<feature type="transmembrane region" description="Helical" evidence="3">
    <location>
        <begin position="6"/>
        <end position="24"/>
    </location>
</feature>
<dbReference type="PANTHER" id="PTHR46220">
    <property type="entry name" value="ADP-RIBOSYLATION FACTOR GTPASE-ACTIVATING PROTEIN AGD12"/>
    <property type="match status" value="1"/>
</dbReference>
<keyword evidence="3" id="KW-0812">Transmembrane</keyword>
<evidence type="ECO:0000259" key="5">
    <source>
        <dbReference type="PROSITE" id="PS50115"/>
    </source>
</evidence>
<dbReference type="Proteomes" id="UP000729402">
    <property type="component" value="Unassembled WGS sequence"/>
</dbReference>
<evidence type="ECO:0000256" key="3">
    <source>
        <dbReference type="SAM" id="Phobius"/>
    </source>
</evidence>
<dbReference type="EMBL" id="JAAALK010000287">
    <property type="protein sequence ID" value="KAG8059590.1"/>
    <property type="molecule type" value="Genomic_DNA"/>
</dbReference>
<dbReference type="InterPro" id="IPR001164">
    <property type="entry name" value="ArfGAP_dom"/>
</dbReference>
<gene>
    <name evidence="6" type="ORF">GUJ93_ZPchr0002g24177</name>
</gene>
<feature type="region of interest" description="Disordered" evidence="2">
    <location>
        <begin position="384"/>
        <end position="404"/>
    </location>
</feature>
<protein>
    <submittedName>
        <fullName evidence="6">Uncharacterized protein</fullName>
    </submittedName>
</protein>
<evidence type="ECO:0000259" key="4">
    <source>
        <dbReference type="PROSITE" id="PS50004"/>
    </source>
</evidence>
<sequence>MIPMMFMLFPSVCKFLAIRFYYVGGKARKLKDLMLKSDNRVCADCGAPDPKWASANIGVFLCLKCGDVHRALGPDISKVLSITLDDWSDSDIDSMVDIGGNSYANSIYEAFLPKDHPKPKMDSTMEYRTKFIRFDNYSIQFTVVSLEFFVVLIFYLLIHRAKYETQDFLKPSLRITSKSSFDSTNSGRIVEDTREFVGELNITVVRGIQLAVRDMLTSDPYVILTLGEQKAQTTVKTSDLNPVWNEVLKLSVPRNYGPLKLEVYDHDTFSADDIMGEAEIDLQPMITAAMAFGDPSRIGDMQIGRWFMTRDNALLKDSVVNVVGGKLPVLYHFEAIFVIQSSSAEDAALLLHFQYQKEQQGTRATGMCSQGIEHRLRVRDHMKTFKKKAKAKQRHANRGNRLRR</sequence>
<keyword evidence="7" id="KW-1185">Reference proteome</keyword>
<dbReference type="PANTHER" id="PTHR46220:SF20">
    <property type="entry name" value="OS02G0722500 PROTEIN"/>
    <property type="match status" value="1"/>
</dbReference>
<dbReference type="Pfam" id="PF01412">
    <property type="entry name" value="ArfGap"/>
    <property type="match status" value="1"/>
</dbReference>
<evidence type="ECO:0000313" key="7">
    <source>
        <dbReference type="Proteomes" id="UP000729402"/>
    </source>
</evidence>
<dbReference type="CDD" id="cd08204">
    <property type="entry name" value="ArfGap"/>
    <property type="match status" value="1"/>
</dbReference>
<dbReference type="InterPro" id="IPR000008">
    <property type="entry name" value="C2_dom"/>
</dbReference>
<comment type="caution">
    <text evidence="6">The sequence shown here is derived from an EMBL/GenBank/DDBJ whole genome shotgun (WGS) entry which is preliminary data.</text>
</comment>
<accession>A0A8J5SAL1</accession>
<dbReference type="PROSITE" id="PS50115">
    <property type="entry name" value="ARFGAP"/>
    <property type="match status" value="1"/>
</dbReference>
<keyword evidence="1" id="KW-0479">Metal-binding</keyword>
<reference evidence="6" key="1">
    <citation type="journal article" date="2021" name="bioRxiv">
        <title>Whole Genome Assembly and Annotation of Northern Wild Rice, Zizania palustris L., Supports a Whole Genome Duplication in the Zizania Genus.</title>
        <authorList>
            <person name="Haas M."/>
            <person name="Kono T."/>
            <person name="Macchietto M."/>
            <person name="Millas R."/>
            <person name="McGilp L."/>
            <person name="Shao M."/>
            <person name="Duquette J."/>
            <person name="Hirsch C.N."/>
            <person name="Kimball J."/>
        </authorList>
    </citation>
    <scope>NUCLEOTIDE SEQUENCE</scope>
    <source>
        <tissue evidence="6">Fresh leaf tissue</tissue>
    </source>
</reference>
<feature type="domain" description="Arf-GAP" evidence="5">
    <location>
        <begin position="27"/>
        <end position="133"/>
    </location>
</feature>
<dbReference type="OrthoDB" id="73919at2759"/>
<dbReference type="SMART" id="SM00239">
    <property type="entry name" value="C2"/>
    <property type="match status" value="1"/>
</dbReference>
<dbReference type="InterPro" id="IPR044518">
    <property type="entry name" value="ARF_GAP_AGD11/12/13"/>
</dbReference>
<keyword evidence="1" id="KW-0863">Zinc-finger</keyword>
<proteinExistence type="predicted"/>
<dbReference type="PROSITE" id="PS50004">
    <property type="entry name" value="C2"/>
    <property type="match status" value="1"/>
</dbReference>
<evidence type="ECO:0000256" key="2">
    <source>
        <dbReference type="SAM" id="MobiDB-lite"/>
    </source>
</evidence>
<name>A0A8J5SAL1_ZIZPA</name>
<dbReference type="SMART" id="SM00105">
    <property type="entry name" value="ArfGap"/>
    <property type="match status" value="1"/>
</dbReference>
<feature type="domain" description="C2" evidence="4">
    <location>
        <begin position="179"/>
        <end position="296"/>
    </location>
</feature>
<dbReference type="GO" id="GO:0005096">
    <property type="term" value="F:GTPase activator activity"/>
    <property type="evidence" value="ECO:0007669"/>
    <property type="project" value="InterPro"/>
</dbReference>
<dbReference type="GO" id="GO:0008270">
    <property type="term" value="F:zinc ion binding"/>
    <property type="evidence" value="ECO:0007669"/>
    <property type="project" value="UniProtKB-KW"/>
</dbReference>
<evidence type="ECO:0000313" key="6">
    <source>
        <dbReference type="EMBL" id="KAG8059590.1"/>
    </source>
</evidence>
<keyword evidence="3" id="KW-0472">Membrane</keyword>
<reference evidence="6" key="2">
    <citation type="submission" date="2021-02" db="EMBL/GenBank/DDBJ databases">
        <authorList>
            <person name="Kimball J.A."/>
            <person name="Haas M.W."/>
            <person name="Macchietto M."/>
            <person name="Kono T."/>
            <person name="Duquette J."/>
            <person name="Shao M."/>
        </authorList>
    </citation>
    <scope>NUCLEOTIDE SEQUENCE</scope>
    <source>
        <tissue evidence="6">Fresh leaf tissue</tissue>
    </source>
</reference>
<keyword evidence="1" id="KW-0862">Zinc</keyword>